<proteinExistence type="inferred from homology"/>
<feature type="compositionally biased region" description="Polar residues" evidence="10">
    <location>
        <begin position="7"/>
        <end position="22"/>
    </location>
</feature>
<dbReference type="PANTHER" id="PTHR12137">
    <property type="entry name" value="CARBOHYDRATE SULFOTRANSFERASE"/>
    <property type="match status" value="1"/>
</dbReference>
<dbReference type="GO" id="GO:0008146">
    <property type="term" value="F:sulfotransferase activity"/>
    <property type="evidence" value="ECO:0007669"/>
    <property type="project" value="InterPro"/>
</dbReference>
<evidence type="ECO:0000256" key="9">
    <source>
        <dbReference type="RuleBase" id="RU364020"/>
    </source>
</evidence>
<protein>
    <recommendedName>
        <fullName evidence="9">Carbohydrate sulfotransferase</fullName>
        <ecNumber evidence="9">2.8.2.-</ecNumber>
    </recommendedName>
</protein>
<gene>
    <name evidence="11" type="ORF">TCAL_11413</name>
</gene>
<dbReference type="Pfam" id="PF03567">
    <property type="entry name" value="Sulfotransfer_2"/>
    <property type="match status" value="1"/>
</dbReference>
<sequence>MLGRSLLHQNISDPTTRKSTPSKFFNQSDLTQFMIDREELYEKRRKRIHQVCQTYGEALHRSDKKIMETLMVSKENGIGYCRHGKVGTSTWMHYFMDMADSEDLKNKIHTVSDLHPVISNYFKLSPSTHLKTYLNDNPLLLVTFVRHPFERLISTYENKIKYVKDKAFSRIRNSIGKAFGDFSFPSFIKYVLNDLTKSCSKTSCPVNVHWRPFHDRCAYCDMNYDVIGTLDEFQSDVFYISQRLQLPEVFNLKLHANGAPPLAITQSRHEKSLQYFKQLQKKQIVILLRIYSIDFELFGYTADEYLK</sequence>
<comment type="subcellular location">
    <subcellularLocation>
        <location evidence="1 9">Golgi apparatus membrane</location>
        <topology evidence="1 9">Single-pass type II membrane protein</topology>
    </subcellularLocation>
</comment>
<keyword evidence="9" id="KW-0735">Signal-anchor</keyword>
<evidence type="ECO:0000256" key="7">
    <source>
        <dbReference type="ARBA" id="ARBA00023136"/>
    </source>
</evidence>
<evidence type="ECO:0000313" key="12">
    <source>
        <dbReference type="Proteomes" id="UP000318571"/>
    </source>
</evidence>
<keyword evidence="8 9" id="KW-0325">Glycoprotein</keyword>
<dbReference type="GO" id="GO:0000139">
    <property type="term" value="C:Golgi membrane"/>
    <property type="evidence" value="ECO:0007669"/>
    <property type="project" value="UniProtKB-SubCell"/>
</dbReference>
<comment type="similarity">
    <text evidence="2 9">Belongs to the sulfotransferase 2 family.</text>
</comment>
<dbReference type="InterPro" id="IPR027417">
    <property type="entry name" value="P-loop_NTPase"/>
</dbReference>
<evidence type="ECO:0000256" key="6">
    <source>
        <dbReference type="ARBA" id="ARBA00023034"/>
    </source>
</evidence>
<dbReference type="AlphaFoldDB" id="A0A553P441"/>
<keyword evidence="5" id="KW-1133">Transmembrane helix</keyword>
<dbReference type="EC" id="2.8.2.-" evidence="9"/>
<dbReference type="InterPro" id="IPR018011">
    <property type="entry name" value="Carb_sulfotrans_8-10"/>
</dbReference>
<dbReference type="OMA" id="HAVQISH"/>
<keyword evidence="4" id="KW-0812">Transmembrane</keyword>
<dbReference type="Gene3D" id="3.40.50.300">
    <property type="entry name" value="P-loop containing nucleotide triphosphate hydrolases"/>
    <property type="match status" value="1"/>
</dbReference>
<evidence type="ECO:0000256" key="10">
    <source>
        <dbReference type="SAM" id="MobiDB-lite"/>
    </source>
</evidence>
<name>A0A553P441_TIGCA</name>
<dbReference type="InterPro" id="IPR005331">
    <property type="entry name" value="Sulfotransferase"/>
</dbReference>
<dbReference type="Proteomes" id="UP000318571">
    <property type="component" value="Chromosome 7"/>
</dbReference>
<organism evidence="11 12">
    <name type="scientific">Tigriopus californicus</name>
    <name type="common">Marine copepod</name>
    <dbReference type="NCBI Taxonomy" id="6832"/>
    <lineage>
        <taxon>Eukaryota</taxon>
        <taxon>Metazoa</taxon>
        <taxon>Ecdysozoa</taxon>
        <taxon>Arthropoda</taxon>
        <taxon>Crustacea</taxon>
        <taxon>Multicrustacea</taxon>
        <taxon>Hexanauplia</taxon>
        <taxon>Copepoda</taxon>
        <taxon>Harpacticoida</taxon>
        <taxon>Harpacticidae</taxon>
        <taxon>Tigriopus</taxon>
    </lineage>
</organism>
<evidence type="ECO:0000256" key="2">
    <source>
        <dbReference type="ARBA" id="ARBA00006339"/>
    </source>
</evidence>
<dbReference type="GO" id="GO:0016051">
    <property type="term" value="P:carbohydrate biosynthetic process"/>
    <property type="evidence" value="ECO:0007669"/>
    <property type="project" value="InterPro"/>
</dbReference>
<dbReference type="EMBL" id="VCGU01000008">
    <property type="protein sequence ID" value="TRY72464.1"/>
    <property type="molecule type" value="Genomic_DNA"/>
</dbReference>
<evidence type="ECO:0000256" key="8">
    <source>
        <dbReference type="ARBA" id="ARBA00023180"/>
    </source>
</evidence>
<accession>A0A553P441</accession>
<keyword evidence="6 9" id="KW-0333">Golgi apparatus</keyword>
<keyword evidence="9" id="KW-0119">Carbohydrate metabolism</keyword>
<keyword evidence="12" id="KW-1185">Reference proteome</keyword>
<comment type="caution">
    <text evidence="11">The sequence shown here is derived from an EMBL/GenBank/DDBJ whole genome shotgun (WGS) entry which is preliminary data.</text>
</comment>
<dbReference type="PANTHER" id="PTHR12137:SF54">
    <property type="entry name" value="CARBOHYDRATE SULFOTRANSFERASE"/>
    <property type="match status" value="1"/>
</dbReference>
<dbReference type="STRING" id="6832.A0A553P441"/>
<evidence type="ECO:0000313" key="11">
    <source>
        <dbReference type="EMBL" id="TRY72464.1"/>
    </source>
</evidence>
<evidence type="ECO:0000256" key="5">
    <source>
        <dbReference type="ARBA" id="ARBA00022989"/>
    </source>
</evidence>
<reference evidence="11 12" key="1">
    <citation type="journal article" date="2018" name="Nat. Ecol. Evol.">
        <title>Genomic signatures of mitonuclear coevolution across populations of Tigriopus californicus.</title>
        <authorList>
            <person name="Barreto F.S."/>
            <person name="Watson E.T."/>
            <person name="Lima T.G."/>
            <person name="Willett C.S."/>
            <person name="Edmands S."/>
            <person name="Li W."/>
            <person name="Burton R.S."/>
        </authorList>
    </citation>
    <scope>NUCLEOTIDE SEQUENCE [LARGE SCALE GENOMIC DNA]</scope>
    <source>
        <strain evidence="11 12">San Diego</strain>
    </source>
</reference>
<evidence type="ECO:0000256" key="4">
    <source>
        <dbReference type="ARBA" id="ARBA00022692"/>
    </source>
</evidence>
<evidence type="ECO:0000256" key="3">
    <source>
        <dbReference type="ARBA" id="ARBA00022679"/>
    </source>
</evidence>
<keyword evidence="3 9" id="KW-0808">Transferase</keyword>
<feature type="region of interest" description="Disordered" evidence="10">
    <location>
        <begin position="1"/>
        <end position="22"/>
    </location>
</feature>
<evidence type="ECO:0000256" key="1">
    <source>
        <dbReference type="ARBA" id="ARBA00004323"/>
    </source>
</evidence>
<keyword evidence="7" id="KW-0472">Membrane</keyword>